<proteinExistence type="predicted"/>
<comment type="caution">
    <text evidence="1">The sequence shown here is derived from an EMBL/GenBank/DDBJ whole genome shotgun (WGS) entry which is preliminary data.</text>
</comment>
<dbReference type="Proteomes" id="UP001060085">
    <property type="component" value="Linkage Group LG05"/>
</dbReference>
<reference evidence="2" key="1">
    <citation type="journal article" date="2023" name="Nat. Plants">
        <title>Single-cell RNA sequencing provides a high-resolution roadmap for understanding the multicellular compartmentation of specialized metabolism.</title>
        <authorList>
            <person name="Sun S."/>
            <person name="Shen X."/>
            <person name="Li Y."/>
            <person name="Li Y."/>
            <person name="Wang S."/>
            <person name="Li R."/>
            <person name="Zhang H."/>
            <person name="Shen G."/>
            <person name="Guo B."/>
            <person name="Wei J."/>
            <person name="Xu J."/>
            <person name="St-Pierre B."/>
            <person name="Chen S."/>
            <person name="Sun C."/>
        </authorList>
    </citation>
    <scope>NUCLEOTIDE SEQUENCE [LARGE SCALE GENOMIC DNA]</scope>
</reference>
<name>A0ACC0AV70_CATRO</name>
<protein>
    <submittedName>
        <fullName evidence="1">Uncharacterized protein</fullName>
    </submittedName>
</protein>
<organism evidence="1 2">
    <name type="scientific">Catharanthus roseus</name>
    <name type="common">Madagascar periwinkle</name>
    <name type="synonym">Vinca rosea</name>
    <dbReference type="NCBI Taxonomy" id="4058"/>
    <lineage>
        <taxon>Eukaryota</taxon>
        <taxon>Viridiplantae</taxon>
        <taxon>Streptophyta</taxon>
        <taxon>Embryophyta</taxon>
        <taxon>Tracheophyta</taxon>
        <taxon>Spermatophyta</taxon>
        <taxon>Magnoliopsida</taxon>
        <taxon>eudicotyledons</taxon>
        <taxon>Gunneridae</taxon>
        <taxon>Pentapetalae</taxon>
        <taxon>asterids</taxon>
        <taxon>lamiids</taxon>
        <taxon>Gentianales</taxon>
        <taxon>Apocynaceae</taxon>
        <taxon>Rauvolfioideae</taxon>
        <taxon>Vinceae</taxon>
        <taxon>Catharanthinae</taxon>
        <taxon>Catharanthus</taxon>
    </lineage>
</organism>
<accession>A0ACC0AV70</accession>
<gene>
    <name evidence="1" type="ORF">M9H77_23210</name>
</gene>
<dbReference type="EMBL" id="CM044705">
    <property type="protein sequence ID" value="KAI5663887.1"/>
    <property type="molecule type" value="Genomic_DNA"/>
</dbReference>
<evidence type="ECO:0000313" key="2">
    <source>
        <dbReference type="Proteomes" id="UP001060085"/>
    </source>
</evidence>
<evidence type="ECO:0000313" key="1">
    <source>
        <dbReference type="EMBL" id="KAI5663887.1"/>
    </source>
</evidence>
<sequence>MAKTVKLLPRIVSAVLFFEPLHNKEIEGGRRVGQEVGAEKGRIPRLLKAKRRAEAAPPSRKRSETSTCFNQLLLKTEKLASEPEMDDSEANVDVEMPFANLFVHS</sequence>
<keyword evidence="2" id="KW-1185">Reference proteome</keyword>